<dbReference type="SUPFAM" id="SSF81342">
    <property type="entry name" value="Transmembrane di-heme cytochromes"/>
    <property type="match status" value="1"/>
</dbReference>
<feature type="domain" description="Cytochrome b561 bacterial/Ni-hydrogenase" evidence="13">
    <location>
        <begin position="19"/>
        <end position="186"/>
    </location>
</feature>
<reference evidence="14 15" key="1">
    <citation type="submission" date="2020-04" db="EMBL/GenBank/DDBJ databases">
        <authorList>
            <person name="Klaysubun C."/>
            <person name="Duangmal K."/>
            <person name="Lipun K."/>
        </authorList>
    </citation>
    <scope>NUCLEOTIDE SEQUENCE [LARGE SCALE GENOMIC DNA]</scope>
    <source>
        <strain evidence="14 15">JCM 11839</strain>
    </source>
</reference>
<evidence type="ECO:0000256" key="10">
    <source>
        <dbReference type="ARBA" id="ARBA00023136"/>
    </source>
</evidence>
<dbReference type="PANTHER" id="PTHR30529">
    <property type="entry name" value="CYTOCHROME B561"/>
    <property type="match status" value="1"/>
</dbReference>
<name>A0ABX1RAZ3_9PSEU</name>
<gene>
    <name evidence="14" type="ORF">HF577_10870</name>
</gene>
<keyword evidence="4" id="KW-0349">Heme</keyword>
<keyword evidence="9" id="KW-0408">Iron</keyword>
<keyword evidence="6" id="KW-0479">Metal-binding</keyword>
<dbReference type="InterPro" id="IPR011577">
    <property type="entry name" value="Cyt_b561_bac/Ni-Hgenase"/>
</dbReference>
<dbReference type="Pfam" id="PF01292">
    <property type="entry name" value="Ni_hydr_CYTB"/>
    <property type="match status" value="1"/>
</dbReference>
<comment type="subcellular location">
    <subcellularLocation>
        <location evidence="1">Cell membrane</location>
        <topology evidence="1">Multi-pass membrane protein</topology>
    </subcellularLocation>
</comment>
<evidence type="ECO:0000259" key="13">
    <source>
        <dbReference type="Pfam" id="PF01292"/>
    </source>
</evidence>
<accession>A0ABX1RAZ3</accession>
<evidence type="ECO:0000256" key="11">
    <source>
        <dbReference type="ARBA" id="ARBA00037975"/>
    </source>
</evidence>
<keyword evidence="2" id="KW-0813">Transport</keyword>
<evidence type="ECO:0000256" key="12">
    <source>
        <dbReference type="SAM" id="Phobius"/>
    </source>
</evidence>
<keyword evidence="5 12" id="KW-0812">Transmembrane</keyword>
<keyword evidence="7" id="KW-0249">Electron transport</keyword>
<organism evidence="14 15">
    <name type="scientific">Pseudonocardia xinjiangensis</name>
    <dbReference type="NCBI Taxonomy" id="75289"/>
    <lineage>
        <taxon>Bacteria</taxon>
        <taxon>Bacillati</taxon>
        <taxon>Actinomycetota</taxon>
        <taxon>Actinomycetes</taxon>
        <taxon>Pseudonocardiales</taxon>
        <taxon>Pseudonocardiaceae</taxon>
        <taxon>Pseudonocardia</taxon>
    </lineage>
</organism>
<feature type="transmembrane region" description="Helical" evidence="12">
    <location>
        <begin position="26"/>
        <end position="46"/>
    </location>
</feature>
<evidence type="ECO:0000256" key="3">
    <source>
        <dbReference type="ARBA" id="ARBA00022475"/>
    </source>
</evidence>
<evidence type="ECO:0000313" key="15">
    <source>
        <dbReference type="Proteomes" id="UP001296706"/>
    </source>
</evidence>
<dbReference type="InterPro" id="IPR016174">
    <property type="entry name" value="Di-haem_cyt_TM"/>
</dbReference>
<feature type="transmembrane region" description="Helical" evidence="12">
    <location>
        <begin position="103"/>
        <end position="134"/>
    </location>
</feature>
<evidence type="ECO:0000256" key="6">
    <source>
        <dbReference type="ARBA" id="ARBA00022723"/>
    </source>
</evidence>
<keyword evidence="3" id="KW-1003">Cell membrane</keyword>
<comment type="caution">
    <text evidence="14">The sequence shown here is derived from an EMBL/GenBank/DDBJ whole genome shotgun (WGS) entry which is preliminary data.</text>
</comment>
<proteinExistence type="inferred from homology"/>
<evidence type="ECO:0000256" key="2">
    <source>
        <dbReference type="ARBA" id="ARBA00022448"/>
    </source>
</evidence>
<dbReference type="EMBL" id="JAAXKY010000026">
    <property type="protein sequence ID" value="NMH77583.1"/>
    <property type="molecule type" value="Genomic_DNA"/>
</dbReference>
<dbReference type="RefSeq" id="WP_169395658.1">
    <property type="nucleotide sequence ID" value="NZ_BAAAJH010000016.1"/>
</dbReference>
<evidence type="ECO:0000256" key="8">
    <source>
        <dbReference type="ARBA" id="ARBA00022989"/>
    </source>
</evidence>
<keyword evidence="8 12" id="KW-1133">Transmembrane helix</keyword>
<feature type="transmembrane region" description="Helical" evidence="12">
    <location>
        <begin position="154"/>
        <end position="177"/>
    </location>
</feature>
<evidence type="ECO:0000256" key="9">
    <source>
        <dbReference type="ARBA" id="ARBA00023004"/>
    </source>
</evidence>
<keyword evidence="10 12" id="KW-0472">Membrane</keyword>
<sequence>MSSEPTPTTTPSATPAPVRFTRVARLLHWTMAVMVVAILFIGAFMVTSVGDFRFLVTVHEPLGIAILLFVLVRIGWRLTHTPPPLPPGMVRLDRLAAKYSERLLYALLLVQPLIGWAMVSASGEPIVLFGSLYLPHIAPQNITLFADLLRAHIAAAYLLYLTFAAHLAGVLVHTIVIRDRVLDRMAFWRAPGYGSEAPPR</sequence>
<evidence type="ECO:0000256" key="1">
    <source>
        <dbReference type="ARBA" id="ARBA00004651"/>
    </source>
</evidence>
<dbReference type="PANTHER" id="PTHR30529:SF6">
    <property type="entry name" value="BLL0291 PROTEIN"/>
    <property type="match status" value="1"/>
</dbReference>
<feature type="transmembrane region" description="Helical" evidence="12">
    <location>
        <begin position="52"/>
        <end position="72"/>
    </location>
</feature>
<evidence type="ECO:0000256" key="5">
    <source>
        <dbReference type="ARBA" id="ARBA00022692"/>
    </source>
</evidence>
<dbReference type="InterPro" id="IPR052168">
    <property type="entry name" value="Cytochrome_b561_oxidase"/>
</dbReference>
<protein>
    <submittedName>
        <fullName evidence="14">Cytochrome b</fullName>
    </submittedName>
</protein>
<comment type="similarity">
    <text evidence="11">Belongs to the cytochrome b561 family.</text>
</comment>
<keyword evidence="15" id="KW-1185">Reference proteome</keyword>
<evidence type="ECO:0000256" key="4">
    <source>
        <dbReference type="ARBA" id="ARBA00022617"/>
    </source>
</evidence>
<evidence type="ECO:0000256" key="7">
    <source>
        <dbReference type="ARBA" id="ARBA00022982"/>
    </source>
</evidence>
<evidence type="ECO:0000313" key="14">
    <source>
        <dbReference type="EMBL" id="NMH77583.1"/>
    </source>
</evidence>
<dbReference type="Proteomes" id="UP001296706">
    <property type="component" value="Unassembled WGS sequence"/>
</dbReference>